<feature type="transmembrane region" description="Helical" evidence="1">
    <location>
        <begin position="34"/>
        <end position="54"/>
    </location>
</feature>
<dbReference type="RefSeq" id="WP_090717648.1">
    <property type="nucleotide sequence ID" value="NZ_CBCSKY010000038.1"/>
</dbReference>
<protein>
    <submittedName>
        <fullName evidence="2">Uncharacterized protein</fullName>
    </submittedName>
</protein>
<evidence type="ECO:0000256" key="1">
    <source>
        <dbReference type="SAM" id="Phobius"/>
    </source>
</evidence>
<reference evidence="3" key="1">
    <citation type="submission" date="2016-10" db="EMBL/GenBank/DDBJ databases">
        <authorList>
            <person name="Varghese N."/>
            <person name="Submissions S."/>
        </authorList>
    </citation>
    <scope>NUCLEOTIDE SEQUENCE [LARGE SCALE GENOMIC DNA]</scope>
    <source>
        <strain evidence="3">CGMCC 1.11012</strain>
    </source>
</reference>
<dbReference type="Proteomes" id="UP000199050">
    <property type="component" value="Unassembled WGS sequence"/>
</dbReference>
<keyword evidence="1" id="KW-0812">Transmembrane</keyword>
<keyword evidence="1" id="KW-1133">Transmembrane helix</keyword>
<proteinExistence type="predicted"/>
<sequence>MFGGLFVLYALTVELPLSIIRNKQLLNKVWKKAMLFLLNLLAFLLVLVTAQNTYQLTKDVFKGYQEANVAILSRQSEYRSMDTVLVDDNSKISTYKLAPGYVKVHTGKQYAVRIFQNSKIIVPVDEDGF</sequence>
<dbReference type="STRING" id="1174501.SAMN05216192_13622"/>
<accession>A0A1G9AD75</accession>
<keyword evidence="3" id="KW-1185">Reference proteome</keyword>
<dbReference type="AlphaFoldDB" id="A0A1G9AD75"/>
<keyword evidence="1" id="KW-0472">Membrane</keyword>
<gene>
    <name evidence="2" type="ORF">SAMN05216192_13622</name>
</gene>
<dbReference type="EMBL" id="FNDX01000036">
    <property type="protein sequence ID" value="SDK25337.1"/>
    <property type="molecule type" value="Genomic_DNA"/>
</dbReference>
<name>A0A1G9AD75_9BACL</name>
<evidence type="ECO:0000313" key="2">
    <source>
        <dbReference type="EMBL" id="SDK25337.1"/>
    </source>
</evidence>
<organism evidence="2 3">
    <name type="scientific">Paenibacillus typhae</name>
    <dbReference type="NCBI Taxonomy" id="1174501"/>
    <lineage>
        <taxon>Bacteria</taxon>
        <taxon>Bacillati</taxon>
        <taxon>Bacillota</taxon>
        <taxon>Bacilli</taxon>
        <taxon>Bacillales</taxon>
        <taxon>Paenibacillaceae</taxon>
        <taxon>Paenibacillus</taxon>
    </lineage>
</organism>
<evidence type="ECO:0000313" key="3">
    <source>
        <dbReference type="Proteomes" id="UP000199050"/>
    </source>
</evidence>